<dbReference type="EMBL" id="AE000657">
    <property type="protein sequence ID" value="AAC07242.1"/>
    <property type="molecule type" value="Genomic_DNA"/>
</dbReference>
<dbReference type="InterPro" id="IPR036291">
    <property type="entry name" value="NAD(P)-bd_dom_sf"/>
</dbReference>
<dbReference type="AlphaFoldDB" id="O67285"/>
<keyword evidence="4" id="KW-1185">Reference proteome</keyword>
<evidence type="ECO:0000256" key="1">
    <source>
        <dbReference type="ARBA" id="ARBA00006484"/>
    </source>
</evidence>
<dbReference type="Pfam" id="PF00106">
    <property type="entry name" value="adh_short"/>
    <property type="match status" value="1"/>
</dbReference>
<comment type="similarity">
    <text evidence="1">Belongs to the short-chain dehydrogenases/reductases (SDR) family.</text>
</comment>
<gene>
    <name evidence="3" type="primary">adh2</name>
    <name evidence="3" type="ordered locus">aq_1240</name>
</gene>
<dbReference type="STRING" id="224324.aq_1240"/>
<dbReference type="InterPro" id="IPR002347">
    <property type="entry name" value="SDR_fam"/>
</dbReference>
<sequence>MKLFITGIGSGLGKALVEEGIKRGYEVYALSRHLPEEFKEKIHFVKCDLLKVEEVQGCLFKLLSGVKELELAILNAGILGKFSDMKDISLHEIDEVMKVNLWSNKVIIDTLMELGIKVKTLIGISSGAARNCNRGWNAYSLSKAGLNCLLKLYSWELPETKVISLAPGLVLTPMLKEVMSQNEEKYPSIKRIKNAPKLTPEKTAEFIFSILPKLESVESGSFVDVRDFPEYEEYILRYGVY</sequence>
<dbReference type="OrthoDB" id="5786478at2"/>
<dbReference type="DNASU" id="1192631"/>
<dbReference type="PIR" id="B70407">
    <property type="entry name" value="B70407"/>
</dbReference>
<dbReference type="RefSeq" id="WP_010880787.1">
    <property type="nucleotide sequence ID" value="NC_000918.1"/>
</dbReference>
<dbReference type="PANTHER" id="PTHR43639">
    <property type="entry name" value="OXIDOREDUCTASE, SHORT-CHAIN DEHYDROGENASE/REDUCTASE FAMILY (AFU_ORTHOLOGUE AFUA_5G02870)"/>
    <property type="match status" value="1"/>
</dbReference>
<keyword evidence="2" id="KW-0560">Oxidoreductase</keyword>
<name>O67285_AQUAE</name>
<organism evidence="3 4">
    <name type="scientific">Aquifex aeolicus (strain VF5)</name>
    <dbReference type="NCBI Taxonomy" id="224324"/>
    <lineage>
        <taxon>Bacteria</taxon>
        <taxon>Pseudomonadati</taxon>
        <taxon>Aquificota</taxon>
        <taxon>Aquificia</taxon>
        <taxon>Aquificales</taxon>
        <taxon>Aquificaceae</taxon>
        <taxon>Aquifex</taxon>
    </lineage>
</organism>
<dbReference type="GO" id="GO:0016491">
    <property type="term" value="F:oxidoreductase activity"/>
    <property type="evidence" value="ECO:0000318"/>
    <property type="project" value="GO_Central"/>
</dbReference>
<dbReference type="PRINTS" id="PR00081">
    <property type="entry name" value="GDHRDH"/>
</dbReference>
<dbReference type="KEGG" id="aae:aq_1240"/>
<dbReference type="InParanoid" id="O67285"/>
<evidence type="ECO:0000313" key="3">
    <source>
        <dbReference type="EMBL" id="AAC07242.1"/>
    </source>
</evidence>
<reference evidence="3 4" key="1">
    <citation type="journal article" date="1998" name="Nature">
        <title>The complete genome of the hyperthermophilic bacterium Aquifex aeolicus.</title>
        <authorList>
            <person name="Deckert G."/>
            <person name="Warren P.V."/>
            <person name="Gaasterland T."/>
            <person name="Young W.G."/>
            <person name="Lenox A.L."/>
            <person name="Graham D.E."/>
            <person name="Overbeek R."/>
            <person name="Snead M.A."/>
            <person name="Keller M."/>
            <person name="Aujay M."/>
            <person name="Huber R."/>
            <person name="Feldman R.A."/>
            <person name="Short J.M."/>
            <person name="Olson G.J."/>
            <person name="Swanson R.V."/>
        </authorList>
    </citation>
    <scope>NUCLEOTIDE SEQUENCE [LARGE SCALE GENOMIC DNA]</scope>
    <source>
        <strain evidence="3 4">VF5</strain>
    </source>
</reference>
<dbReference type="EnsemblBacteria" id="AAC07242">
    <property type="protein sequence ID" value="AAC07242"/>
    <property type="gene ID" value="aq_1240"/>
</dbReference>
<dbReference type="eggNOG" id="COG1028">
    <property type="taxonomic scope" value="Bacteria"/>
</dbReference>
<dbReference type="SUPFAM" id="SSF51735">
    <property type="entry name" value="NAD(P)-binding Rossmann-fold domains"/>
    <property type="match status" value="1"/>
</dbReference>
<dbReference type="Gene3D" id="3.40.50.720">
    <property type="entry name" value="NAD(P)-binding Rossmann-like Domain"/>
    <property type="match status" value="1"/>
</dbReference>
<dbReference type="PANTHER" id="PTHR43639:SF1">
    <property type="entry name" value="SHORT-CHAIN DEHYDROGENASE_REDUCTASE FAMILY PROTEIN"/>
    <property type="match status" value="1"/>
</dbReference>
<dbReference type="HOGENOM" id="CLU_010194_2_11_0"/>
<protein>
    <submittedName>
        <fullName evidence="3">Alcohol dehydrogenase</fullName>
    </submittedName>
</protein>
<proteinExistence type="inferred from homology"/>
<dbReference type="Proteomes" id="UP000000798">
    <property type="component" value="Chromosome"/>
</dbReference>
<evidence type="ECO:0000256" key="2">
    <source>
        <dbReference type="ARBA" id="ARBA00023002"/>
    </source>
</evidence>
<evidence type="ECO:0000313" key="4">
    <source>
        <dbReference type="Proteomes" id="UP000000798"/>
    </source>
</evidence>
<accession>O67285</accession>